<feature type="domain" description="Reductase C-terminal" evidence="6">
    <location>
        <begin position="321"/>
        <end position="405"/>
    </location>
</feature>
<organism evidence="7 8">
    <name type="scientific">Candidatus Phycosocius bacilliformis</name>
    <dbReference type="NCBI Taxonomy" id="1445552"/>
    <lineage>
        <taxon>Bacteria</taxon>
        <taxon>Pseudomonadati</taxon>
        <taxon>Pseudomonadota</taxon>
        <taxon>Alphaproteobacteria</taxon>
        <taxon>Caulobacterales</taxon>
        <taxon>Caulobacterales incertae sedis</taxon>
        <taxon>Candidatus Phycosocius</taxon>
    </lineage>
</organism>
<dbReference type="RefSeq" id="WP_108984735.1">
    <property type="nucleotide sequence ID" value="NZ_BFBR01000004.1"/>
</dbReference>
<sequence>MVSRIVIVGAGQAAAQAAASLRAGGFDGQLVMLGNEALPPYQRPPLSKAYLSGAMGLDRVILKPVEALVDEKVELFLNDPAIKLDRSAKTVVTQSGAVHPYDALILATGSRVRVLNAQGADLKGVHYLRGIADADGLGAELQPGRRLVVIGGGYIGLEVAAVARKAGLDVTILEAAPRVLARVAPPVISTFFEGLHAEAGVRIVTGAKLSAIVGEDHVTGVQLADGQTLPADVVLVGIGILPNSELAQAAGLAAADGIETDADARTSDPAIFAIGDCASRPLVHYGHRRGRLESVHNALEQAKLAAAAILGQPRPVEEAPWFWSDQYDIKLQIAGLSAGATQTVVRGDPSQKKFAVFHLDADNRLLAVDAINAPPEFIVAKQVIARHGQLAPARLADMSVSMKEIGARG</sequence>
<comment type="cofactor">
    <cofactor evidence="1">
        <name>FAD</name>
        <dbReference type="ChEBI" id="CHEBI:57692"/>
    </cofactor>
</comment>
<evidence type="ECO:0000256" key="2">
    <source>
        <dbReference type="ARBA" id="ARBA00022630"/>
    </source>
</evidence>
<keyword evidence="2" id="KW-0285">Flavoprotein</keyword>
<dbReference type="EMBL" id="BFBR01000004">
    <property type="protein sequence ID" value="GBF57861.1"/>
    <property type="molecule type" value="Genomic_DNA"/>
</dbReference>
<keyword evidence="3" id="KW-0274">FAD</keyword>
<dbReference type="EC" id="1.18.1.5" evidence="7"/>
<evidence type="ECO:0000313" key="8">
    <source>
        <dbReference type="Proteomes" id="UP000245086"/>
    </source>
</evidence>
<feature type="domain" description="FAD/NAD(P)-binding" evidence="5">
    <location>
        <begin position="4"/>
        <end position="302"/>
    </location>
</feature>
<evidence type="ECO:0000313" key="7">
    <source>
        <dbReference type="EMBL" id="GBF57861.1"/>
    </source>
</evidence>
<dbReference type="PRINTS" id="PR00368">
    <property type="entry name" value="FADPNR"/>
</dbReference>
<dbReference type="SUPFAM" id="SSF51905">
    <property type="entry name" value="FAD/NAD(P)-binding domain"/>
    <property type="match status" value="1"/>
</dbReference>
<comment type="caution">
    <text evidence="7">The sequence shown here is derived from an EMBL/GenBank/DDBJ whole genome shotgun (WGS) entry which is preliminary data.</text>
</comment>
<dbReference type="Gene3D" id="3.30.390.30">
    <property type="match status" value="1"/>
</dbReference>
<reference evidence="7 8" key="1">
    <citation type="journal article" date="2018" name="Genome Announc.">
        <title>Draft Genome Sequence of "Candidatus Phycosocius bacilliformis," an Alphaproteobacterial Ectosymbiont of the Hydrocarbon-Producing Green Alga Botryococcus braunii.</title>
        <authorList>
            <person name="Tanabe Y."/>
            <person name="Yamaguchi H."/>
            <person name="Watanabe M.M."/>
        </authorList>
    </citation>
    <scope>NUCLEOTIDE SEQUENCE [LARGE SCALE GENOMIC DNA]</scope>
    <source>
        <strain evidence="7 8">BOTRYCO-2</strain>
    </source>
</reference>
<dbReference type="GO" id="GO:0005737">
    <property type="term" value="C:cytoplasm"/>
    <property type="evidence" value="ECO:0007669"/>
    <property type="project" value="TreeGrafter"/>
</dbReference>
<keyword evidence="8" id="KW-1185">Reference proteome</keyword>
<dbReference type="PANTHER" id="PTHR43557:SF2">
    <property type="entry name" value="RIESKE DOMAIN-CONTAINING PROTEIN-RELATED"/>
    <property type="match status" value="1"/>
</dbReference>
<evidence type="ECO:0000256" key="4">
    <source>
        <dbReference type="ARBA" id="ARBA00023002"/>
    </source>
</evidence>
<dbReference type="Pfam" id="PF07992">
    <property type="entry name" value="Pyr_redox_2"/>
    <property type="match status" value="1"/>
</dbReference>
<gene>
    <name evidence="7" type="primary">camA</name>
    <name evidence="7" type="ORF">PbB2_01531</name>
</gene>
<dbReference type="SUPFAM" id="SSF55424">
    <property type="entry name" value="FAD/NAD-linked reductases, dimerisation (C-terminal) domain"/>
    <property type="match status" value="1"/>
</dbReference>
<dbReference type="InterPro" id="IPR023753">
    <property type="entry name" value="FAD/NAD-binding_dom"/>
</dbReference>
<evidence type="ECO:0000256" key="1">
    <source>
        <dbReference type="ARBA" id="ARBA00001974"/>
    </source>
</evidence>
<dbReference type="Pfam" id="PF14759">
    <property type="entry name" value="Reductase_C"/>
    <property type="match status" value="1"/>
</dbReference>
<evidence type="ECO:0000256" key="3">
    <source>
        <dbReference type="ARBA" id="ARBA00022827"/>
    </source>
</evidence>
<dbReference type="OrthoDB" id="7809559at2"/>
<evidence type="ECO:0000259" key="6">
    <source>
        <dbReference type="Pfam" id="PF14759"/>
    </source>
</evidence>
<proteinExistence type="predicted"/>
<dbReference type="InterPro" id="IPR036188">
    <property type="entry name" value="FAD/NAD-bd_sf"/>
</dbReference>
<dbReference type="PRINTS" id="PR00411">
    <property type="entry name" value="PNDRDTASEI"/>
</dbReference>
<dbReference type="PANTHER" id="PTHR43557">
    <property type="entry name" value="APOPTOSIS-INDUCING FACTOR 1"/>
    <property type="match status" value="1"/>
</dbReference>
<protein>
    <submittedName>
        <fullName evidence="7">Putidaredoxin reductase</fullName>
        <ecNumber evidence="7">1.18.1.5</ecNumber>
    </submittedName>
</protein>
<dbReference type="AlphaFoldDB" id="A0A2P2E9Y0"/>
<keyword evidence="4 7" id="KW-0560">Oxidoreductase</keyword>
<accession>A0A2P2E9Y0</accession>
<dbReference type="Proteomes" id="UP000245086">
    <property type="component" value="Unassembled WGS sequence"/>
</dbReference>
<dbReference type="InterPro" id="IPR028202">
    <property type="entry name" value="Reductase_C"/>
</dbReference>
<evidence type="ECO:0000259" key="5">
    <source>
        <dbReference type="Pfam" id="PF07992"/>
    </source>
</evidence>
<dbReference type="InterPro" id="IPR050446">
    <property type="entry name" value="FAD-oxidoreductase/Apoptosis"/>
</dbReference>
<name>A0A2P2E9Y0_9PROT</name>
<dbReference type="GO" id="GO:0016651">
    <property type="term" value="F:oxidoreductase activity, acting on NAD(P)H"/>
    <property type="evidence" value="ECO:0007669"/>
    <property type="project" value="TreeGrafter"/>
</dbReference>
<dbReference type="Gene3D" id="3.50.50.60">
    <property type="entry name" value="FAD/NAD(P)-binding domain"/>
    <property type="match status" value="2"/>
</dbReference>
<dbReference type="InterPro" id="IPR016156">
    <property type="entry name" value="FAD/NAD-linked_Rdtase_dimer_sf"/>
</dbReference>